<evidence type="ECO:0000256" key="4">
    <source>
        <dbReference type="ARBA" id="ARBA00022685"/>
    </source>
</evidence>
<gene>
    <name evidence="10" type="ORF">SPARVUS_LOCUS4422879</name>
</gene>
<evidence type="ECO:0000256" key="9">
    <source>
        <dbReference type="SAM" id="SignalP"/>
    </source>
</evidence>
<dbReference type="EMBL" id="CATNWA010008278">
    <property type="protein sequence ID" value="CAI9555734.1"/>
    <property type="molecule type" value="Genomic_DNA"/>
</dbReference>
<evidence type="ECO:0000256" key="6">
    <source>
        <dbReference type="ARBA" id="ARBA00022729"/>
    </source>
</evidence>
<evidence type="ECO:0000313" key="11">
    <source>
        <dbReference type="Proteomes" id="UP001162483"/>
    </source>
</evidence>
<evidence type="ECO:0000256" key="7">
    <source>
        <dbReference type="ARBA" id="ARBA00023157"/>
    </source>
</evidence>
<keyword evidence="6 9" id="KW-0732">Signal</keyword>
<dbReference type="PROSITE" id="PS00984">
    <property type="entry name" value="UROTENSIN_II"/>
    <property type="match status" value="1"/>
</dbReference>
<keyword evidence="7" id="KW-1015">Disulfide bond</keyword>
<evidence type="ECO:0000256" key="1">
    <source>
        <dbReference type="ARBA" id="ARBA00004613"/>
    </source>
</evidence>
<reference evidence="10" key="1">
    <citation type="submission" date="2023-05" db="EMBL/GenBank/DDBJ databases">
        <authorList>
            <person name="Stuckert A."/>
        </authorList>
    </citation>
    <scope>NUCLEOTIDE SEQUENCE</scope>
</reference>
<keyword evidence="4" id="KW-0165">Cleavage on pair of basic residues</keyword>
<evidence type="ECO:0008006" key="12">
    <source>
        <dbReference type="Google" id="ProtNLM"/>
    </source>
</evidence>
<dbReference type="PANTHER" id="PTHR14447">
    <property type="entry name" value="UROTENSIN 2"/>
    <property type="match status" value="1"/>
</dbReference>
<evidence type="ECO:0000313" key="10">
    <source>
        <dbReference type="EMBL" id="CAI9555734.1"/>
    </source>
</evidence>
<name>A0ABN9C6Q6_9NEOB</name>
<evidence type="ECO:0000256" key="5">
    <source>
        <dbReference type="ARBA" id="ARBA00022702"/>
    </source>
</evidence>
<proteinExistence type="inferred from homology"/>
<evidence type="ECO:0000256" key="3">
    <source>
        <dbReference type="ARBA" id="ARBA00022525"/>
    </source>
</evidence>
<protein>
    <recommendedName>
        <fullName evidence="12">UII</fullName>
    </recommendedName>
</protein>
<comment type="caution">
    <text evidence="10">The sequence shown here is derived from an EMBL/GenBank/DDBJ whole genome shotgun (WGS) entry which is preliminary data.</text>
</comment>
<keyword evidence="3" id="KW-0964">Secreted</keyword>
<dbReference type="Pfam" id="PF02083">
    <property type="entry name" value="Urotensin_II"/>
    <property type="match status" value="1"/>
</dbReference>
<accession>A0ABN9C6Q6</accession>
<evidence type="ECO:0000256" key="8">
    <source>
        <dbReference type="RuleBase" id="RU000636"/>
    </source>
</evidence>
<keyword evidence="11" id="KW-1185">Reference proteome</keyword>
<feature type="signal peptide" evidence="9">
    <location>
        <begin position="1"/>
        <end position="20"/>
    </location>
</feature>
<feature type="chain" id="PRO_5045863141" description="UII" evidence="9">
    <location>
        <begin position="21"/>
        <end position="127"/>
    </location>
</feature>
<comment type="similarity">
    <text evidence="2 8">Belongs to the urotensin-2 family.</text>
</comment>
<sequence length="127" mass="14691">MSKLFFCCLILAGAFSSLRSLPIIVPSKGSLRLAESAMDFGDLKGWDDDTHLLQNLPMFLDKEVERDPDDIFSKEGFSLDAYNMDDKEELFDKHPRISLLSRLQSKDRKQFKKRTGNLSECFWKYCV</sequence>
<dbReference type="InterPro" id="IPR001483">
    <property type="entry name" value="Urotensin_II"/>
</dbReference>
<evidence type="ECO:0000256" key="2">
    <source>
        <dbReference type="ARBA" id="ARBA00006719"/>
    </source>
</evidence>
<dbReference type="Proteomes" id="UP001162483">
    <property type="component" value="Unassembled WGS sequence"/>
</dbReference>
<comment type="subcellular location">
    <subcellularLocation>
        <location evidence="1 8">Secreted</location>
    </subcellularLocation>
</comment>
<organism evidence="10 11">
    <name type="scientific">Staurois parvus</name>
    <dbReference type="NCBI Taxonomy" id="386267"/>
    <lineage>
        <taxon>Eukaryota</taxon>
        <taxon>Metazoa</taxon>
        <taxon>Chordata</taxon>
        <taxon>Craniata</taxon>
        <taxon>Vertebrata</taxon>
        <taxon>Euteleostomi</taxon>
        <taxon>Amphibia</taxon>
        <taxon>Batrachia</taxon>
        <taxon>Anura</taxon>
        <taxon>Neobatrachia</taxon>
        <taxon>Ranoidea</taxon>
        <taxon>Ranidae</taxon>
        <taxon>Staurois</taxon>
    </lineage>
</organism>
<dbReference type="PANTHER" id="PTHR14447:SF0">
    <property type="entry name" value="UROTENSIN-2"/>
    <property type="match status" value="1"/>
</dbReference>
<keyword evidence="5 8" id="KW-0372">Hormone</keyword>